<dbReference type="InterPro" id="IPR026298">
    <property type="entry name" value="Bcl-2_fam"/>
</dbReference>
<evidence type="ECO:0000256" key="2">
    <source>
        <dbReference type="ARBA" id="ARBA00022703"/>
    </source>
</evidence>
<dbReference type="GO" id="GO:0051400">
    <property type="term" value="F:BH domain binding"/>
    <property type="evidence" value="ECO:0007669"/>
    <property type="project" value="TreeGrafter"/>
</dbReference>
<gene>
    <name evidence="3" type="ORF">OFUS_LOCUS21485</name>
</gene>
<dbReference type="AlphaFoldDB" id="A0A8J1TXY4"/>
<dbReference type="GO" id="GO:0008630">
    <property type="term" value="P:intrinsic apoptotic signaling pathway in response to DNA damage"/>
    <property type="evidence" value="ECO:0007669"/>
    <property type="project" value="TreeGrafter"/>
</dbReference>
<dbReference type="PROSITE" id="PS50062">
    <property type="entry name" value="BCL2_FAMILY"/>
    <property type="match status" value="1"/>
</dbReference>
<dbReference type="GO" id="GO:0001836">
    <property type="term" value="P:release of cytochrome c from mitochondria"/>
    <property type="evidence" value="ECO:0007669"/>
    <property type="project" value="TreeGrafter"/>
</dbReference>
<dbReference type="GO" id="GO:0042981">
    <property type="term" value="P:regulation of apoptotic process"/>
    <property type="evidence" value="ECO:0007669"/>
    <property type="project" value="InterPro"/>
</dbReference>
<dbReference type="PANTHER" id="PTHR11256">
    <property type="entry name" value="BCL-2 RELATED"/>
    <property type="match status" value="1"/>
</dbReference>
<keyword evidence="2" id="KW-0053">Apoptosis</keyword>
<sequence>MASCIERQTSEDDMKAFQESRWRKRMSEHNIPKLDIPPEMNNHIPGTGCQNLCNWSQTQSSEDCEEEGVELLSNFVLYEVEKEKDLVSKPDVKEMLDKTFSAVSCSISTPKGYKHSAWAKEGKILKEMADAFEKSKERQVIRDRANRVGLDEVDNQEGFYDLLTELFTTGGDVRITRERIMVLFVYISDLAIRFIKEKAMEYLKKMMTWAISFMRQKICTWVQEQGGWGNVLRNGVNICSYVLAALAASLISYSLYRQVKKWL</sequence>
<dbReference type="Proteomes" id="UP000749559">
    <property type="component" value="Unassembled WGS sequence"/>
</dbReference>
<accession>A0A8J1TXY4</accession>
<dbReference type="GO" id="GO:0097192">
    <property type="term" value="P:extrinsic apoptotic signaling pathway in absence of ligand"/>
    <property type="evidence" value="ECO:0007669"/>
    <property type="project" value="TreeGrafter"/>
</dbReference>
<name>A0A8J1TXY4_OWEFU</name>
<evidence type="ECO:0000313" key="3">
    <source>
        <dbReference type="EMBL" id="CAH1797150.1"/>
    </source>
</evidence>
<comment type="similarity">
    <text evidence="1">Belongs to the Bcl-2 family.</text>
</comment>
<evidence type="ECO:0000313" key="4">
    <source>
        <dbReference type="Proteomes" id="UP000749559"/>
    </source>
</evidence>
<dbReference type="Pfam" id="PF00452">
    <property type="entry name" value="Bcl-2"/>
    <property type="match status" value="1"/>
</dbReference>
<keyword evidence="4" id="KW-1185">Reference proteome</keyword>
<dbReference type="InterPro" id="IPR036834">
    <property type="entry name" value="Bcl-2-like_sf"/>
</dbReference>
<dbReference type="PANTHER" id="PTHR11256:SF21">
    <property type="entry name" value="BCL-2 BCL-2 HOMOLOGY REGION 1-3 DOMAIN-CONTAINING PROTEIN"/>
    <property type="match status" value="1"/>
</dbReference>
<protein>
    <submittedName>
        <fullName evidence="3">Uncharacterized protein</fullName>
    </submittedName>
</protein>
<dbReference type="SUPFAM" id="SSF56854">
    <property type="entry name" value="Bcl-2 inhibitors of programmed cell death"/>
    <property type="match status" value="1"/>
</dbReference>
<dbReference type="InterPro" id="IPR002475">
    <property type="entry name" value="Bcl2-like"/>
</dbReference>
<dbReference type="InterPro" id="IPR046371">
    <property type="entry name" value="Bcl-2_BH1-3"/>
</dbReference>
<dbReference type="GO" id="GO:0005741">
    <property type="term" value="C:mitochondrial outer membrane"/>
    <property type="evidence" value="ECO:0007669"/>
    <property type="project" value="TreeGrafter"/>
</dbReference>
<proteinExistence type="inferred from homology"/>
<comment type="caution">
    <text evidence="3">The sequence shown here is derived from an EMBL/GenBank/DDBJ whole genome shotgun (WGS) entry which is preliminary data.</text>
</comment>
<evidence type="ECO:0000256" key="1">
    <source>
        <dbReference type="ARBA" id="ARBA00009458"/>
    </source>
</evidence>
<dbReference type="Gene3D" id="1.10.437.10">
    <property type="entry name" value="Blc2-like"/>
    <property type="match status" value="1"/>
</dbReference>
<dbReference type="EMBL" id="CAIIXF020000010">
    <property type="protein sequence ID" value="CAH1797150.1"/>
    <property type="molecule type" value="Genomic_DNA"/>
</dbReference>
<organism evidence="3 4">
    <name type="scientific">Owenia fusiformis</name>
    <name type="common">Polychaete worm</name>
    <dbReference type="NCBI Taxonomy" id="6347"/>
    <lineage>
        <taxon>Eukaryota</taxon>
        <taxon>Metazoa</taxon>
        <taxon>Spiralia</taxon>
        <taxon>Lophotrochozoa</taxon>
        <taxon>Annelida</taxon>
        <taxon>Polychaeta</taxon>
        <taxon>Sedentaria</taxon>
        <taxon>Canalipalpata</taxon>
        <taxon>Sabellida</taxon>
        <taxon>Oweniida</taxon>
        <taxon>Oweniidae</taxon>
        <taxon>Owenia</taxon>
    </lineage>
</organism>
<reference evidence="3" key="1">
    <citation type="submission" date="2022-03" db="EMBL/GenBank/DDBJ databases">
        <authorList>
            <person name="Martin C."/>
        </authorList>
    </citation>
    <scope>NUCLEOTIDE SEQUENCE</scope>
</reference>
<dbReference type="OrthoDB" id="6080198at2759"/>